<feature type="transmembrane region" description="Helical" evidence="1">
    <location>
        <begin position="6"/>
        <end position="23"/>
    </location>
</feature>
<dbReference type="RefSeq" id="WP_104737116.1">
    <property type="nucleotide sequence ID" value="NZ_BMHR01000004.1"/>
</dbReference>
<protein>
    <submittedName>
        <fullName evidence="2">Uncharacterized protein</fullName>
    </submittedName>
</protein>
<dbReference type="AlphaFoldDB" id="A0A2P4EZA8"/>
<reference evidence="2 3" key="1">
    <citation type="submission" date="2018-01" db="EMBL/GenBank/DDBJ databases">
        <title>Draft genome of the type strain Pseudomonas oceani DSM 100277 isolated from the deep water in Okinawa trough, northwestern Pacific Ocean.</title>
        <authorList>
            <person name="Gomila M."/>
            <person name="Mulet M."/>
            <person name="Garcia-Valdes E."/>
            <person name="Lalucat J."/>
        </authorList>
    </citation>
    <scope>NUCLEOTIDE SEQUENCE [LARGE SCALE GENOMIC DNA]</scope>
    <source>
        <strain evidence="2 3">DSM 100277</strain>
    </source>
</reference>
<keyword evidence="3" id="KW-1185">Reference proteome</keyword>
<sequence length="194" mass="22144">MDIWEIDTLALFIAFVIPGFISIKAYQLAFPGTERATSDQLVDAVAYSSINYALLIFPIISVESGTLSEECRSIYYLFYIFVLFVAPIIWVLLWKYLRTRNFFQRNAPHPTAKPWDYVFAQRKPYWIKVTLKDGAVIAGRYADKSFASSAPAPEQIYLEETWVLNQNGGFERPKNNTAGVLILSSEISHVELRS</sequence>
<organism evidence="2 3">
    <name type="scientific">Halopseudomonas oceani</name>
    <dbReference type="NCBI Taxonomy" id="1708783"/>
    <lineage>
        <taxon>Bacteria</taxon>
        <taxon>Pseudomonadati</taxon>
        <taxon>Pseudomonadota</taxon>
        <taxon>Gammaproteobacteria</taxon>
        <taxon>Pseudomonadales</taxon>
        <taxon>Pseudomonadaceae</taxon>
        <taxon>Halopseudomonas</taxon>
    </lineage>
</organism>
<feature type="transmembrane region" description="Helical" evidence="1">
    <location>
        <begin position="44"/>
        <end position="62"/>
    </location>
</feature>
<name>A0A2P4EZA8_9GAMM</name>
<evidence type="ECO:0000256" key="1">
    <source>
        <dbReference type="SAM" id="Phobius"/>
    </source>
</evidence>
<evidence type="ECO:0000313" key="2">
    <source>
        <dbReference type="EMBL" id="POB05795.1"/>
    </source>
</evidence>
<gene>
    <name evidence="2" type="ORF">C1949_03685</name>
</gene>
<keyword evidence="1" id="KW-0472">Membrane</keyword>
<feature type="transmembrane region" description="Helical" evidence="1">
    <location>
        <begin position="74"/>
        <end position="97"/>
    </location>
</feature>
<keyword evidence="1" id="KW-1133">Transmembrane helix</keyword>
<dbReference type="Proteomes" id="UP000243451">
    <property type="component" value="Unassembled WGS sequence"/>
</dbReference>
<proteinExistence type="predicted"/>
<accession>A0A2P4EZA8</accession>
<evidence type="ECO:0000313" key="3">
    <source>
        <dbReference type="Proteomes" id="UP000243451"/>
    </source>
</evidence>
<comment type="caution">
    <text evidence="2">The sequence shown here is derived from an EMBL/GenBank/DDBJ whole genome shotgun (WGS) entry which is preliminary data.</text>
</comment>
<dbReference type="InterPro" id="IPR045919">
    <property type="entry name" value="DUF6338"/>
</dbReference>
<dbReference type="OrthoDB" id="6506297at2"/>
<dbReference type="Pfam" id="PF19865">
    <property type="entry name" value="DUF6338"/>
    <property type="match status" value="1"/>
</dbReference>
<dbReference type="EMBL" id="PPSK01000002">
    <property type="protein sequence ID" value="POB05795.1"/>
    <property type="molecule type" value="Genomic_DNA"/>
</dbReference>
<keyword evidence="1" id="KW-0812">Transmembrane</keyword>